<dbReference type="KEGG" id="haa:A5892_17250"/>
<feature type="binding site" evidence="6">
    <location>
        <begin position="237"/>
        <end position="240"/>
    </location>
    <ligand>
        <name>substrate</name>
    </ligand>
</feature>
<dbReference type="Proteomes" id="UP000077875">
    <property type="component" value="Chromosome"/>
</dbReference>
<feature type="binding site" evidence="6">
    <location>
        <begin position="214"/>
        <end position="217"/>
    </location>
    <ligand>
        <name>substrate</name>
    </ligand>
</feature>
<gene>
    <name evidence="8" type="ORF">A5892_17250</name>
</gene>
<dbReference type="InterPro" id="IPR029055">
    <property type="entry name" value="Ntn_hydrolases_N"/>
</dbReference>
<dbReference type="SUPFAM" id="SSF56235">
    <property type="entry name" value="N-terminal nucleophile aminohydrolases (Ntn hydrolases)"/>
    <property type="match status" value="1"/>
</dbReference>
<dbReference type="Gene3D" id="3.60.20.30">
    <property type="entry name" value="(Glycosyl)asparaginase"/>
    <property type="match status" value="1"/>
</dbReference>
<feature type="site" description="Cleavage; by autolysis" evidence="7">
    <location>
        <begin position="185"/>
        <end position="186"/>
    </location>
</feature>
<dbReference type="PANTHER" id="PTHR10188">
    <property type="entry name" value="L-ASPARAGINASE"/>
    <property type="match status" value="1"/>
</dbReference>
<evidence type="ECO:0000256" key="1">
    <source>
        <dbReference type="ARBA" id="ARBA00022670"/>
    </source>
</evidence>
<dbReference type="RefSeq" id="WP_064123844.1">
    <property type="nucleotide sequence ID" value="NZ_CP015243.1"/>
</dbReference>
<keyword evidence="2" id="KW-0378">Hydrolase</keyword>
<evidence type="ECO:0000313" key="9">
    <source>
        <dbReference type="Proteomes" id="UP000077875"/>
    </source>
</evidence>
<dbReference type="CDD" id="cd04701">
    <property type="entry name" value="Asparaginase_2"/>
    <property type="match status" value="1"/>
</dbReference>
<evidence type="ECO:0000256" key="5">
    <source>
        <dbReference type="PIRSR" id="PIRSR600246-1"/>
    </source>
</evidence>
<keyword evidence="1" id="KW-0645">Protease</keyword>
<organism evidence="8 9">
    <name type="scientific">Halotalea alkalilenta</name>
    <dbReference type="NCBI Taxonomy" id="376489"/>
    <lineage>
        <taxon>Bacteria</taxon>
        <taxon>Pseudomonadati</taxon>
        <taxon>Pseudomonadota</taxon>
        <taxon>Gammaproteobacteria</taxon>
        <taxon>Oceanospirillales</taxon>
        <taxon>Halomonadaceae</taxon>
        <taxon>Halotalea</taxon>
    </lineage>
</organism>
<dbReference type="FunFam" id="3.60.20.30:FF:000001">
    <property type="entry name" value="Isoaspartyl peptidase/L-asparaginase"/>
    <property type="match status" value="1"/>
</dbReference>
<keyword evidence="3" id="KW-0068">Autocatalytic cleavage</keyword>
<dbReference type="GO" id="GO:0008233">
    <property type="term" value="F:peptidase activity"/>
    <property type="evidence" value="ECO:0007669"/>
    <property type="project" value="UniProtKB-KW"/>
</dbReference>
<name>A0A172YID6_9GAMM</name>
<proteinExistence type="predicted"/>
<evidence type="ECO:0000256" key="6">
    <source>
        <dbReference type="PIRSR" id="PIRSR600246-2"/>
    </source>
</evidence>
<dbReference type="GO" id="GO:0016811">
    <property type="term" value="F:hydrolase activity, acting on carbon-nitrogen (but not peptide) bonds, in linear amides"/>
    <property type="evidence" value="ECO:0007669"/>
    <property type="project" value="UniProtKB-ARBA"/>
</dbReference>
<evidence type="ECO:0000256" key="2">
    <source>
        <dbReference type="ARBA" id="ARBA00022801"/>
    </source>
</evidence>
<dbReference type="GO" id="GO:0006508">
    <property type="term" value="P:proteolysis"/>
    <property type="evidence" value="ECO:0007669"/>
    <property type="project" value="UniProtKB-KW"/>
</dbReference>
<feature type="active site" description="Nucleophile" evidence="5">
    <location>
        <position position="186"/>
    </location>
</feature>
<dbReference type="STRING" id="376489.A5892_17250"/>
<evidence type="ECO:0000256" key="3">
    <source>
        <dbReference type="ARBA" id="ARBA00022813"/>
    </source>
</evidence>
<dbReference type="EMBL" id="CP015243">
    <property type="protein sequence ID" value="ANF58990.1"/>
    <property type="molecule type" value="Genomic_DNA"/>
</dbReference>
<reference evidence="8 9" key="1">
    <citation type="submission" date="2016-04" db="EMBL/GenBank/DDBJ databases">
        <title>Complete Genome Sequence of Halotalea alkalilenta IHB B 13600.</title>
        <authorList>
            <person name="Swarnkar M.K."/>
            <person name="Sharma A."/>
            <person name="Kaushal K."/>
            <person name="Soni R."/>
            <person name="Rana S."/>
            <person name="Singh A.K."/>
            <person name="Gulati A."/>
        </authorList>
    </citation>
    <scope>NUCLEOTIDE SEQUENCE [LARGE SCALE GENOMIC DNA]</scope>
    <source>
        <strain evidence="8 9">IHB B 13600</strain>
    </source>
</reference>
<protein>
    <recommendedName>
        <fullName evidence="4">Isoaspartyl peptidase</fullName>
    </recommendedName>
</protein>
<dbReference type="AlphaFoldDB" id="A0A172YID6"/>
<evidence type="ECO:0000256" key="4">
    <source>
        <dbReference type="ARBA" id="ARBA00069124"/>
    </source>
</evidence>
<evidence type="ECO:0000256" key="7">
    <source>
        <dbReference type="PIRSR" id="PIRSR600246-3"/>
    </source>
</evidence>
<accession>A0A172YID6</accession>
<sequence>MNFAAFHSQAPVSGYSIALHGGAGTLDESTLSDEQQRTIHAALRSALAVGERLLEEGGDALDAVEATVVALEECPFFNAGVGACLSWEGDHELDAAIMNGRDLGSGAVAGVREVRSPIRAARAVMERSEHVLLGGAGADGFARSCGLEMVDNGFFTTALRREHWEALHTERAELDAKLSDPFRFGTVGAVARDRNGHLAAATSTGGVTNKRWGRIGDSPIIGAGTYADDRSCAISCTGKGELFIRESVGHEISARMRLAGQTLASASRALLEGPLKIPGGAGGLIAVDRDGRLSLDFNSRGMYRAWRIEGERACSAIELGVVEYMD</sequence>
<evidence type="ECO:0000313" key="8">
    <source>
        <dbReference type="EMBL" id="ANF58990.1"/>
    </source>
</evidence>
<dbReference type="PANTHER" id="PTHR10188:SF6">
    <property type="entry name" value="N(4)-(BETA-N-ACETYLGLUCOSAMINYL)-L-ASPARAGINASE"/>
    <property type="match status" value="1"/>
</dbReference>
<dbReference type="Pfam" id="PF01112">
    <property type="entry name" value="Asparaginase_2"/>
    <property type="match status" value="1"/>
</dbReference>
<keyword evidence="9" id="KW-1185">Reference proteome</keyword>
<dbReference type="InterPro" id="IPR000246">
    <property type="entry name" value="Peptidase_T2"/>
</dbReference>